<evidence type="ECO:0000256" key="5">
    <source>
        <dbReference type="ARBA" id="ARBA00047942"/>
    </source>
</evidence>
<keyword evidence="10" id="KW-1185">Reference proteome</keyword>
<dbReference type="SUPFAM" id="SSF53335">
    <property type="entry name" value="S-adenosyl-L-methionine-dependent methyltransferases"/>
    <property type="match status" value="1"/>
</dbReference>
<evidence type="ECO:0000256" key="6">
    <source>
        <dbReference type="SAM" id="Coils"/>
    </source>
</evidence>
<dbReference type="EMBL" id="VSRQ01000011">
    <property type="protein sequence ID" value="TYK43418.1"/>
    <property type="molecule type" value="Genomic_DNA"/>
</dbReference>
<evidence type="ECO:0000313" key="10">
    <source>
        <dbReference type="Proteomes" id="UP000323505"/>
    </source>
</evidence>
<dbReference type="InterPro" id="IPR050953">
    <property type="entry name" value="N4_N6_ade-DNA_methylase"/>
</dbReference>
<dbReference type="Pfam" id="PF07669">
    <property type="entry name" value="Eco57I"/>
    <property type="match status" value="1"/>
</dbReference>
<feature type="domain" description="DUF7008" evidence="8">
    <location>
        <begin position="825"/>
        <end position="1204"/>
    </location>
</feature>
<organism evidence="9 10">
    <name type="scientific">Actinomadura decatromicini</name>
    <dbReference type="NCBI Taxonomy" id="2604572"/>
    <lineage>
        <taxon>Bacteria</taxon>
        <taxon>Bacillati</taxon>
        <taxon>Actinomycetota</taxon>
        <taxon>Actinomycetes</taxon>
        <taxon>Streptosporangiales</taxon>
        <taxon>Thermomonosporaceae</taxon>
        <taxon>Actinomadura</taxon>
    </lineage>
</organism>
<evidence type="ECO:0000256" key="4">
    <source>
        <dbReference type="ARBA" id="ARBA00022691"/>
    </source>
</evidence>
<dbReference type="NCBIfam" id="NF033451">
    <property type="entry name" value="BREX_2_MTaseX"/>
    <property type="match status" value="1"/>
</dbReference>
<keyword evidence="3 9" id="KW-0808">Transferase</keyword>
<feature type="domain" description="Type II methyltransferase M.TaqI-like" evidence="7">
    <location>
        <begin position="303"/>
        <end position="459"/>
    </location>
</feature>
<dbReference type="PANTHER" id="PTHR33841">
    <property type="entry name" value="DNA METHYLTRANSFERASE YEEA-RELATED"/>
    <property type="match status" value="1"/>
</dbReference>
<sequence>MEVPRGRAGAGEPLTCVRRSPGWGGGTPHEPAGDVTVSMLPSLLAEARGLVRLLEDDLQAARDRADLTEERSAWERARAIGRTAMPYETWLDARIADTAMAWVVGSVLLRYCEDNDLIEQPYITGWDGRADQAERRQADFFSTRPESTHRDWLLAGFKELEEASGGVLAVRDHLLPFGPSHDAAKSLIGHWRRRDREGELVFDFSGPDRDLTFVTALYQDVSEHAKKTYALMLTAPYVVDLILDLTLKPALETFGLDELRMIDPVCGQGSFLAEAFQRIFEARRLKEPGAPVGESVRAALASVHGVDVSPVAVLLSRFRLLIAAMRAGGLDRLAEVRARKWPFHIVVGDSLLDGSFGGGVLPPAGSYHVVVGQPPYLTVKDRALSDLYRRRYTSCTGSYSLTVPFSERFFELARTPKAKDGPGYVGYLSANAFMKREFGRRLIEDFFARRVTLSHVIDSSGAYIPGHGVPTVILVGRPGRVSDSAPVRAVVGLRSEPETPAGSDAGRVWRSIVELIEHPGKRNAWVETIDLPRARLTTHPWQLSGGRTAELLASIEAAATRLKDLVDRIGYVAVTGADDVFVVPHWEFTATGREPGGATPVITGSGVRDWRAEREGWALPRADAADERLPMETRPPVWRRLWPYRTMLGRRTAFGATFFQRGRPWFEWNHRADDRGAHPWSIVFSWVATHNHFALLRENELPLHSAPVVKLPKSATEYDHFELLALLNSSAVCFWLKQYSTSKGATRTSNKAVGESWADAYEFTSTQLRGLPVPEMLHLEHFAELADSAAYLEELEPDRILARGFLYAETLADARDQWESMRHRMVALQEELDWTVYARYGLVSERDGLTSVDGDIPEIRPGERAFEIVLARKMDENREETSWFGQDGMASTVEIPSHWPTTYRRVVERRIQAIEARGDLAVLERPEYKRRWVTPAWEARQRNALREWLLDRCARRELWTGVDDLGMEQPVPQTVHRLVDRLRQDPDVLAVASLYAPDADLDEVVSVLVADTSVPFLAQMRLKGSGLRKFAEWQQVWAMQDREDMARAAGDTARAEKLRDEIPLPPKYTSADFVRPAYWRQRGKSDIPKERFISYPAVSPEGDPSLLLGWAGWSHKDRAQALVLLIEERGVRDGWGAERLVPLLAGLAELLPWVRRWSGEVDPTFGMSPADAYTAYLEDVLTVHGVSMADLQDWRPEPPRRGRPRKVR</sequence>
<dbReference type="PANTHER" id="PTHR33841:SF1">
    <property type="entry name" value="DNA METHYLTRANSFERASE A"/>
    <property type="match status" value="1"/>
</dbReference>
<dbReference type="AlphaFoldDB" id="A0A5D3F666"/>
<dbReference type="InterPro" id="IPR054277">
    <property type="entry name" value="DUF7008"/>
</dbReference>
<dbReference type="GO" id="GO:0009007">
    <property type="term" value="F:site-specific DNA-methyltransferase (adenine-specific) activity"/>
    <property type="evidence" value="ECO:0007669"/>
    <property type="project" value="UniProtKB-EC"/>
</dbReference>
<name>A0A5D3F666_9ACTN</name>
<comment type="caution">
    <text evidence="9">The sequence shown here is derived from an EMBL/GenBank/DDBJ whole genome shotgun (WGS) entry which is preliminary data.</text>
</comment>
<keyword evidence="4" id="KW-0949">S-adenosyl-L-methionine</keyword>
<dbReference type="EC" id="2.1.1.72" evidence="1"/>
<keyword evidence="2 9" id="KW-0489">Methyltransferase</keyword>
<evidence type="ECO:0000256" key="1">
    <source>
        <dbReference type="ARBA" id="ARBA00011900"/>
    </source>
</evidence>
<keyword evidence="6" id="KW-0175">Coiled coil</keyword>
<dbReference type="InterPro" id="IPR029063">
    <property type="entry name" value="SAM-dependent_MTases_sf"/>
</dbReference>
<reference evidence="9 10" key="1">
    <citation type="submission" date="2019-08" db="EMBL/GenBank/DDBJ databases">
        <title>Actinomadura sp. nov. CYP1-5 isolated from mountain soil.</title>
        <authorList>
            <person name="Songsumanus A."/>
            <person name="Kuncharoen N."/>
            <person name="Kudo T."/>
            <person name="Yuki M."/>
            <person name="Igarashi Y."/>
            <person name="Tanasupawat S."/>
        </authorList>
    </citation>
    <scope>NUCLEOTIDE SEQUENCE [LARGE SCALE GENOMIC DNA]</scope>
    <source>
        <strain evidence="9 10">CYP1-5</strain>
    </source>
</reference>
<evidence type="ECO:0000259" key="7">
    <source>
        <dbReference type="Pfam" id="PF07669"/>
    </source>
</evidence>
<evidence type="ECO:0000256" key="2">
    <source>
        <dbReference type="ARBA" id="ARBA00022603"/>
    </source>
</evidence>
<dbReference type="Pfam" id="PF22654">
    <property type="entry name" value="DUF7008"/>
    <property type="match status" value="1"/>
</dbReference>
<dbReference type="GO" id="GO:0032259">
    <property type="term" value="P:methylation"/>
    <property type="evidence" value="ECO:0007669"/>
    <property type="project" value="UniProtKB-KW"/>
</dbReference>
<dbReference type="InterPro" id="IPR011639">
    <property type="entry name" value="MethylTrfase_TaqI-like_dom"/>
</dbReference>
<evidence type="ECO:0000313" key="9">
    <source>
        <dbReference type="EMBL" id="TYK43418.1"/>
    </source>
</evidence>
<comment type="catalytic activity">
    <reaction evidence="5">
        <text>a 2'-deoxyadenosine in DNA + S-adenosyl-L-methionine = an N(6)-methyl-2'-deoxyadenosine in DNA + S-adenosyl-L-homocysteine + H(+)</text>
        <dbReference type="Rhea" id="RHEA:15197"/>
        <dbReference type="Rhea" id="RHEA-COMP:12418"/>
        <dbReference type="Rhea" id="RHEA-COMP:12419"/>
        <dbReference type="ChEBI" id="CHEBI:15378"/>
        <dbReference type="ChEBI" id="CHEBI:57856"/>
        <dbReference type="ChEBI" id="CHEBI:59789"/>
        <dbReference type="ChEBI" id="CHEBI:90615"/>
        <dbReference type="ChEBI" id="CHEBI:90616"/>
        <dbReference type="EC" id="2.1.1.72"/>
    </reaction>
</comment>
<evidence type="ECO:0000259" key="8">
    <source>
        <dbReference type="Pfam" id="PF22654"/>
    </source>
</evidence>
<dbReference type="GO" id="GO:0006304">
    <property type="term" value="P:DNA modification"/>
    <property type="evidence" value="ECO:0007669"/>
    <property type="project" value="InterPro"/>
</dbReference>
<proteinExistence type="predicted"/>
<gene>
    <name evidence="9" type="primary">pglX</name>
    <name evidence="9" type="ORF">FXF68_38035</name>
</gene>
<accession>A0A5D3F666</accession>
<protein>
    <recommendedName>
        <fullName evidence="1">site-specific DNA-methyltransferase (adenine-specific)</fullName>
        <ecNumber evidence="1">2.1.1.72</ecNumber>
    </recommendedName>
</protein>
<dbReference type="Gene3D" id="3.40.50.150">
    <property type="entry name" value="Vaccinia Virus protein VP39"/>
    <property type="match status" value="1"/>
</dbReference>
<feature type="coiled-coil region" evidence="6">
    <location>
        <begin position="44"/>
        <end position="71"/>
    </location>
</feature>
<evidence type="ECO:0000256" key="3">
    <source>
        <dbReference type="ARBA" id="ARBA00022679"/>
    </source>
</evidence>
<dbReference type="Proteomes" id="UP000323505">
    <property type="component" value="Unassembled WGS sequence"/>
</dbReference>